<reference evidence="2 3" key="1">
    <citation type="submission" date="2014-04" db="EMBL/GenBank/DDBJ databases">
        <authorList>
            <consortium name="International Citrus Genome Consortium"/>
            <person name="Gmitter F."/>
            <person name="Chen C."/>
            <person name="Farmerie W."/>
            <person name="Harkins T."/>
            <person name="Desany B."/>
            <person name="Mohiuddin M."/>
            <person name="Kodira C."/>
            <person name="Borodovsky M."/>
            <person name="Lomsadze A."/>
            <person name="Burns P."/>
            <person name="Jenkins J."/>
            <person name="Prochnik S."/>
            <person name="Shu S."/>
            <person name="Chapman J."/>
            <person name="Pitluck S."/>
            <person name="Schmutz J."/>
            <person name="Rokhsar D."/>
        </authorList>
    </citation>
    <scope>NUCLEOTIDE SEQUENCE</scope>
</reference>
<dbReference type="Gene3D" id="3.40.50.720">
    <property type="entry name" value="NAD(P)-binding Rossmann-like Domain"/>
    <property type="match status" value="1"/>
</dbReference>
<dbReference type="InterPro" id="IPR035985">
    <property type="entry name" value="Ubiquitin-activating_enz"/>
</dbReference>
<evidence type="ECO:0000313" key="2">
    <source>
        <dbReference type="EMBL" id="KDO64415.1"/>
    </source>
</evidence>
<evidence type="ECO:0000313" key="3">
    <source>
        <dbReference type="Proteomes" id="UP000027120"/>
    </source>
</evidence>
<dbReference type="SUPFAM" id="SSF69572">
    <property type="entry name" value="Activating enzymes of the ubiquitin-like proteins"/>
    <property type="match status" value="1"/>
</dbReference>
<dbReference type="SMR" id="A0A067FE41"/>
<organism evidence="2 3">
    <name type="scientific">Citrus sinensis</name>
    <name type="common">Sweet orange</name>
    <name type="synonym">Citrus aurantium var. sinensis</name>
    <dbReference type="NCBI Taxonomy" id="2711"/>
    <lineage>
        <taxon>Eukaryota</taxon>
        <taxon>Viridiplantae</taxon>
        <taxon>Streptophyta</taxon>
        <taxon>Embryophyta</taxon>
        <taxon>Tracheophyta</taxon>
        <taxon>Spermatophyta</taxon>
        <taxon>Magnoliopsida</taxon>
        <taxon>eudicotyledons</taxon>
        <taxon>Gunneridae</taxon>
        <taxon>Pentapetalae</taxon>
        <taxon>rosids</taxon>
        <taxon>malvids</taxon>
        <taxon>Sapindales</taxon>
        <taxon>Rutaceae</taxon>
        <taxon>Aurantioideae</taxon>
        <taxon>Citrus</taxon>
    </lineage>
</organism>
<evidence type="ECO:0000259" key="1">
    <source>
        <dbReference type="Pfam" id="PF00899"/>
    </source>
</evidence>
<name>A0A067FE41_CITSI</name>
<dbReference type="InterPro" id="IPR045886">
    <property type="entry name" value="ThiF/MoeB/HesA"/>
</dbReference>
<feature type="domain" description="THIF-type NAD/FAD binding fold" evidence="1">
    <location>
        <begin position="14"/>
        <end position="151"/>
    </location>
</feature>
<dbReference type="PANTHER" id="PTHR10953:SF162">
    <property type="entry name" value="SUMO-ACTIVATING ENZYME SUBUNIT 1"/>
    <property type="match status" value="1"/>
</dbReference>
<dbReference type="PANTHER" id="PTHR10953">
    <property type="entry name" value="UBIQUITIN-ACTIVATING ENZYME E1"/>
    <property type="match status" value="1"/>
</dbReference>
<dbReference type="EMBL" id="KK784907">
    <property type="protein sequence ID" value="KDO64415.1"/>
    <property type="molecule type" value="Genomic_DNA"/>
</dbReference>
<keyword evidence="3" id="KW-1185">Reference proteome</keyword>
<dbReference type="AlphaFoldDB" id="A0A067FE41"/>
<sequence>MDGEELTEQETALYDRQIRVWGADAQRRLSKSHILVCGMKGTVAEFCKNIVLAGVGSLTLMDDRVVTEEAWSANFLIPPDENVYGGKTIAEVCCDSLKDFNPMVRVSVEKGDLSSLDGEFYDKFDVVVVSCCSVTTKKLINEKCRKLSKRVAFYTVDCRDSCGEIFVDLQNHKYSKQKIEETIECQLRYPSFEEAISVPWRALPRKASKLYFALRVLEQFEEAEGRSPGEISIADLPAVLKLKKELCEANVRNFKLVFVCIIGCLVIKLQSCCTLLSLFQCRHSMHPT</sequence>
<dbReference type="InterPro" id="IPR000594">
    <property type="entry name" value="ThiF_NAD_FAD-bd"/>
</dbReference>
<proteinExistence type="predicted"/>
<dbReference type="Proteomes" id="UP000027120">
    <property type="component" value="Unassembled WGS sequence"/>
</dbReference>
<accession>A0A067FE41</accession>
<dbReference type="GO" id="GO:0008641">
    <property type="term" value="F:ubiquitin-like modifier activating enzyme activity"/>
    <property type="evidence" value="ECO:0007669"/>
    <property type="project" value="InterPro"/>
</dbReference>
<protein>
    <recommendedName>
        <fullName evidence="1">THIF-type NAD/FAD binding fold domain-containing protein</fullName>
    </recommendedName>
</protein>
<dbReference type="Pfam" id="PF00899">
    <property type="entry name" value="ThiF"/>
    <property type="match status" value="1"/>
</dbReference>
<gene>
    <name evidence="2" type="ORF">CISIN_1g020575mg</name>
</gene>